<organism evidence="2 3">
    <name type="scientific">Micromonospora sonchi</name>
    <dbReference type="NCBI Taxonomy" id="1763543"/>
    <lineage>
        <taxon>Bacteria</taxon>
        <taxon>Bacillati</taxon>
        <taxon>Actinomycetota</taxon>
        <taxon>Actinomycetes</taxon>
        <taxon>Micromonosporales</taxon>
        <taxon>Micromonosporaceae</taxon>
        <taxon>Micromonospora</taxon>
    </lineage>
</organism>
<protein>
    <submittedName>
        <fullName evidence="2">Uncharacterized protein</fullName>
    </submittedName>
</protein>
<evidence type="ECO:0000313" key="2">
    <source>
        <dbReference type="EMBL" id="GGM55700.1"/>
    </source>
</evidence>
<accession>A0A917U3Y1</accession>
<dbReference type="AlphaFoldDB" id="A0A917U3Y1"/>
<dbReference type="EMBL" id="BMNB01000025">
    <property type="protein sequence ID" value="GGM55700.1"/>
    <property type="molecule type" value="Genomic_DNA"/>
</dbReference>
<comment type="caution">
    <text evidence="2">The sequence shown here is derived from an EMBL/GenBank/DDBJ whole genome shotgun (WGS) entry which is preliminary data.</text>
</comment>
<sequence length="56" mass="6160">MLASFRRGGGGLQTRTRRWAGRDFGPAASHSIARFTFGATEADSRFPSYRPGVRNT</sequence>
<keyword evidence="3" id="KW-1185">Reference proteome</keyword>
<name>A0A917U3Y1_9ACTN</name>
<gene>
    <name evidence="2" type="ORF">GCM10011608_45700</name>
</gene>
<reference evidence="2" key="2">
    <citation type="submission" date="2020-09" db="EMBL/GenBank/DDBJ databases">
        <authorList>
            <person name="Sun Q."/>
            <person name="Zhou Y."/>
        </authorList>
    </citation>
    <scope>NUCLEOTIDE SEQUENCE</scope>
    <source>
        <strain evidence="2">CGMCC 4.7312</strain>
    </source>
</reference>
<evidence type="ECO:0000313" key="3">
    <source>
        <dbReference type="Proteomes" id="UP000608890"/>
    </source>
</evidence>
<proteinExistence type="predicted"/>
<feature type="region of interest" description="Disordered" evidence="1">
    <location>
        <begin position="1"/>
        <end position="23"/>
    </location>
</feature>
<reference evidence="2" key="1">
    <citation type="journal article" date="2014" name="Int. J. Syst. Evol. Microbiol.">
        <title>Complete genome sequence of Corynebacterium casei LMG S-19264T (=DSM 44701T), isolated from a smear-ripened cheese.</title>
        <authorList>
            <consortium name="US DOE Joint Genome Institute (JGI-PGF)"/>
            <person name="Walter F."/>
            <person name="Albersmeier A."/>
            <person name="Kalinowski J."/>
            <person name="Ruckert C."/>
        </authorList>
    </citation>
    <scope>NUCLEOTIDE SEQUENCE</scope>
    <source>
        <strain evidence="2">CGMCC 4.7312</strain>
    </source>
</reference>
<dbReference type="Proteomes" id="UP000608890">
    <property type="component" value="Unassembled WGS sequence"/>
</dbReference>
<evidence type="ECO:0000256" key="1">
    <source>
        <dbReference type="SAM" id="MobiDB-lite"/>
    </source>
</evidence>